<organism evidence="1 2">
    <name type="scientific">Bauhinia variegata</name>
    <name type="common">Purple orchid tree</name>
    <name type="synonym">Phanera variegata</name>
    <dbReference type="NCBI Taxonomy" id="167791"/>
    <lineage>
        <taxon>Eukaryota</taxon>
        <taxon>Viridiplantae</taxon>
        <taxon>Streptophyta</taxon>
        <taxon>Embryophyta</taxon>
        <taxon>Tracheophyta</taxon>
        <taxon>Spermatophyta</taxon>
        <taxon>Magnoliopsida</taxon>
        <taxon>eudicotyledons</taxon>
        <taxon>Gunneridae</taxon>
        <taxon>Pentapetalae</taxon>
        <taxon>rosids</taxon>
        <taxon>fabids</taxon>
        <taxon>Fabales</taxon>
        <taxon>Fabaceae</taxon>
        <taxon>Cercidoideae</taxon>
        <taxon>Cercideae</taxon>
        <taxon>Bauhiniinae</taxon>
        <taxon>Bauhinia</taxon>
    </lineage>
</organism>
<evidence type="ECO:0000313" key="2">
    <source>
        <dbReference type="Proteomes" id="UP000828941"/>
    </source>
</evidence>
<dbReference type="Proteomes" id="UP000828941">
    <property type="component" value="Chromosome 5"/>
</dbReference>
<keyword evidence="2" id="KW-1185">Reference proteome</keyword>
<sequence>MAEAVESCCENENSQTSDCVSDCVFVWDENTQLYFHSSSGFYHDPNAGWYYSSRDGLYYKFEDGNYVLLEADEGEIYPCKKSTPGISTENSPCQQIDCNNDKNNSSLLESKSEAFQLMRIKTDEAALDLIDGTSSSTCENPPPPSSEWLEETLIDLYLSGYKKSSVCATDDAMTMPLEIDDGDNSKLIADDTYELEEGEWIPDDDNGVTDTISIIDEGNLSDEDKWRAQYGQVTESGKEMVSEIRVVDLWDWEMVRGCTKDGKYKVARLVGRLVKQSAKLHPSMPSKGGKLRSAPICEAHLDLVRVKTGQVYKLRNPSAKYIASLSIYDSANPTKDWGFPQLSINSDTAHLSKSCESTASVAVGIPEEKESSKLASQLSASKKRKPIQYRDRAAERRVLHGGFGVGPGQKNPVGGDNDTLSSPVASCPQDAAAEALEISFGAGSFARKILKSMGWKEGEGLGSSTKGLVEPIQAVGNIGNAGLGWSRGKGKD</sequence>
<protein>
    <submittedName>
        <fullName evidence="1">Uncharacterized protein</fullName>
    </submittedName>
</protein>
<proteinExistence type="predicted"/>
<reference evidence="1 2" key="1">
    <citation type="journal article" date="2022" name="DNA Res.">
        <title>Chromosomal-level genome assembly of the orchid tree Bauhinia variegata (Leguminosae; Cercidoideae) supports the allotetraploid origin hypothesis of Bauhinia.</title>
        <authorList>
            <person name="Zhong Y."/>
            <person name="Chen Y."/>
            <person name="Zheng D."/>
            <person name="Pang J."/>
            <person name="Liu Y."/>
            <person name="Luo S."/>
            <person name="Meng S."/>
            <person name="Qian L."/>
            <person name="Wei D."/>
            <person name="Dai S."/>
            <person name="Zhou R."/>
        </authorList>
    </citation>
    <scope>NUCLEOTIDE SEQUENCE [LARGE SCALE GENOMIC DNA]</scope>
    <source>
        <strain evidence="1">BV-YZ2020</strain>
    </source>
</reference>
<evidence type="ECO:0000313" key="1">
    <source>
        <dbReference type="EMBL" id="KAI4343720.1"/>
    </source>
</evidence>
<gene>
    <name evidence="1" type="ORF">L6164_011036</name>
</gene>
<comment type="caution">
    <text evidence="1">The sequence shown here is derived from an EMBL/GenBank/DDBJ whole genome shotgun (WGS) entry which is preliminary data.</text>
</comment>
<accession>A0ACB9P4L9</accession>
<name>A0ACB9P4L9_BAUVA</name>
<dbReference type="EMBL" id="CM039430">
    <property type="protein sequence ID" value="KAI4343720.1"/>
    <property type="molecule type" value="Genomic_DNA"/>
</dbReference>